<sequence length="308" mass="35465">GKPLASPRGGYRIITQSMSTKNLIGMFFIDMIGKMEVSMNKRFCQIQQLAQKKEFSKLSTVAPIQKVNTYINLAIYEVLFAHLNKTHSKLILLEMFKRSTQLTSSTKHKCQLKSLAMEFGGIVMLDMGTTQVVIERADLVNLAHMANVEPEWLRNAIISLRQVQLRDTVCTKRYQWERWETSMPLFFGCLCSPFLLTDFPPVSSCIFFYLHLEITFLCSAQKFGLDLHVPAWSLIVGNKLCITYATHPSVVPAWQPIQKCFITHSWDRLMIDWDNKCGQLHLGIPGRRVNMRLTTTPWHTRGYIQEDK</sequence>
<organism evidence="1 2">
    <name type="scientific">Puccinia sorghi</name>
    <dbReference type="NCBI Taxonomy" id="27349"/>
    <lineage>
        <taxon>Eukaryota</taxon>
        <taxon>Fungi</taxon>
        <taxon>Dikarya</taxon>
        <taxon>Basidiomycota</taxon>
        <taxon>Pucciniomycotina</taxon>
        <taxon>Pucciniomycetes</taxon>
        <taxon>Pucciniales</taxon>
        <taxon>Pucciniaceae</taxon>
        <taxon>Puccinia</taxon>
    </lineage>
</organism>
<evidence type="ECO:0000313" key="2">
    <source>
        <dbReference type="Proteomes" id="UP000037035"/>
    </source>
</evidence>
<proteinExistence type="predicted"/>
<reference evidence="1 2" key="1">
    <citation type="submission" date="2015-08" db="EMBL/GenBank/DDBJ databases">
        <title>Next Generation Sequencing and Analysis of the Genome of Puccinia sorghi L Schw, the Causal Agent of Maize Common Rust.</title>
        <authorList>
            <person name="Rochi L."/>
            <person name="Burguener G."/>
            <person name="Darino M."/>
            <person name="Turjanski A."/>
            <person name="Kreff E."/>
            <person name="Dieguez M.J."/>
            <person name="Sacco F."/>
        </authorList>
    </citation>
    <scope>NUCLEOTIDE SEQUENCE [LARGE SCALE GENOMIC DNA]</scope>
    <source>
        <strain evidence="1 2">RO10H11247</strain>
    </source>
</reference>
<name>A0A0L6UEZ7_9BASI</name>
<feature type="non-terminal residue" evidence="1">
    <location>
        <position position="1"/>
    </location>
</feature>
<evidence type="ECO:0000313" key="1">
    <source>
        <dbReference type="EMBL" id="KNZ46827.1"/>
    </source>
</evidence>
<gene>
    <name evidence="1" type="ORF">VP01_6912g1</name>
</gene>
<dbReference type="EMBL" id="LAVV01012286">
    <property type="protein sequence ID" value="KNZ46827.1"/>
    <property type="molecule type" value="Genomic_DNA"/>
</dbReference>
<dbReference type="AlphaFoldDB" id="A0A0L6UEZ7"/>
<dbReference type="VEuPathDB" id="FungiDB:VP01_6912g1"/>
<keyword evidence="2" id="KW-1185">Reference proteome</keyword>
<dbReference type="Proteomes" id="UP000037035">
    <property type="component" value="Unassembled WGS sequence"/>
</dbReference>
<accession>A0A0L6UEZ7</accession>
<protein>
    <submittedName>
        <fullName evidence="1">Uncharacterized protein</fullName>
    </submittedName>
</protein>
<comment type="caution">
    <text evidence="1">The sequence shown here is derived from an EMBL/GenBank/DDBJ whole genome shotgun (WGS) entry which is preliminary data.</text>
</comment>